<feature type="region of interest" description="Disordered" evidence="2">
    <location>
        <begin position="1008"/>
        <end position="1027"/>
    </location>
</feature>
<name>A0A0G1H9R8_9BACT</name>
<feature type="signal peptide" evidence="3">
    <location>
        <begin position="1"/>
        <end position="26"/>
    </location>
</feature>
<dbReference type="SUPFAM" id="SSF48537">
    <property type="entry name" value="Phospholipase C/P1 nuclease"/>
    <property type="match status" value="1"/>
</dbReference>
<keyword evidence="3" id="KW-0732">Signal</keyword>
<evidence type="ECO:0000256" key="1">
    <source>
        <dbReference type="SAM" id="Coils"/>
    </source>
</evidence>
<feature type="region of interest" description="Disordered" evidence="2">
    <location>
        <begin position="620"/>
        <end position="670"/>
    </location>
</feature>
<feature type="domain" description="LTD" evidence="4">
    <location>
        <begin position="659"/>
        <end position="792"/>
    </location>
</feature>
<evidence type="ECO:0000256" key="2">
    <source>
        <dbReference type="SAM" id="MobiDB-lite"/>
    </source>
</evidence>
<sequence length="1363" mass="145737">MENRRTYVLSAAFVAAFLFSALPTYAYQVNTHAYLTSEAIEFYNKTAKENTISSNWKRFMIDGAINEDNDPRYLNHFYDPINNEGLDDGWFGGQSVKEWANDSEHQGKLGYTLLSDSLLASVDKQKIEQFYPTSDFTWDAGIRYWLNGDKEMAMVVLGHILHLVEDMGVPEHTRNNSHSDGSEYEEYASRYNANTPDEQLRTRTGDKPFFIEGSLGDYFDGLAKYSNKYFYSPGSISTYGYPELDYRTAEVKDRVYFISNKDDEGNKYYVAAKKNIANIAIGNFDVSVADDAIKESYWNLLSVRTVRYSAGVIDLFFRDVERRSGDASFLKEKQTNATILGSVSTLTSSLWSGMKSVAVKTGTFFGNVFSAIGDGLVSAGSFVGGLFTNDSGLTEVDGVDVNDSASFDVNTGDAASAPAAPTAEAIKKDALAKKNAEIAALEMQLAALKKEAQMQDAVVLSLEKKQAEPVVEKETVETKTIEKKVVVDAPFCAYVSGNNNGQKNIVINEVAWMGGVRSASDEWIELKNVSGSVVDVSEWQLLNKGGGIKIRLGDLKSTLIKPGEFVLLERTDNNSAVGATADLIYSGALGNTNDGLQLLNASCAIVDSIAVTAKWSAGNNDTKQTMERSGNSWHTSISSGGTPKKENSSGVVYSGGGGSSIATQSTGQGGDPLSAAPQFYPIVINEIMYSLDGTDSGREWVELYNSGTTAVDINDWKLFENDTNHGLTVAQGSGTIPAGGYAVVVDDKTSFLVDNAGFSGTIFDSTFSLSDSGESLTLKNSTLTIDTYTYASSTGADGNGMSLQRFSDGWFAASTTPGSLNIKNTAIAAETEETVATTTESTAASTSTLLWDGGSQSGVVFDLLATDFVGQRVSFATAVTVGSLEFGYYNDYGAGSTEVKIFSETGVERFATTLAVPTLRYGGYITHVLTEPLQLTAGDYFIGSRLVSGNIGIRKGTKANVCAKAVYASGVIPACGTGDDVSMRINTWTAEAATTSSATTTAEIATTTAATSTATSTQPSSDATAGEATPQFHPVVINEIMYDVDGSDDNREWIEVYNAGTSSVDIADWKFFEGDTHHGLSVTQGSSLLASNGYAVIVANPVAFLSDNASFSGTIFDSSFSLNKTGETLVLKNGDLAIDTVAYIAGTSTNGTGMSLQRFSDGWSGASTTPGTINVLQPIVIVVEEATSTATTTPAETATSTDPVDATPPPITTLTQSNSEAKSASEIIKSYLQGIGMNKMGSVKTIKVYGEGALGQWKGGICQSTSASQCDTTKPKHLVYSQETITTSEVKSLLTFNFSSVVTLDADTSYYVFLEPPFTSDLKKQHSSVYGASDNVYLDGGLRSMDFGLDGYPGIKDMYFEIQ</sequence>
<feature type="coiled-coil region" evidence="1">
    <location>
        <begin position="431"/>
        <end position="458"/>
    </location>
</feature>
<dbReference type="GO" id="GO:0008270">
    <property type="term" value="F:zinc ion binding"/>
    <property type="evidence" value="ECO:0007669"/>
    <property type="project" value="InterPro"/>
</dbReference>
<feature type="chain" id="PRO_5002537533" evidence="3">
    <location>
        <begin position="27"/>
        <end position="1363"/>
    </location>
</feature>
<proteinExistence type="predicted"/>
<feature type="region of interest" description="Disordered" evidence="2">
    <location>
        <begin position="1190"/>
        <end position="1219"/>
    </location>
</feature>
<dbReference type="Gene3D" id="1.10.575.10">
    <property type="entry name" value="P1 Nuclease"/>
    <property type="match status" value="1"/>
</dbReference>
<evidence type="ECO:0000256" key="3">
    <source>
        <dbReference type="SAM" id="SignalP"/>
    </source>
</evidence>
<evidence type="ECO:0000313" key="6">
    <source>
        <dbReference type="Proteomes" id="UP000034051"/>
    </source>
</evidence>
<dbReference type="InterPro" id="IPR001322">
    <property type="entry name" value="Lamin_tail_dom"/>
</dbReference>
<dbReference type="PROSITE" id="PS51841">
    <property type="entry name" value="LTD"/>
    <property type="match status" value="3"/>
</dbReference>
<gene>
    <name evidence="5" type="ORF">UW32_C0001G0122</name>
</gene>
<reference evidence="5 6" key="1">
    <citation type="journal article" date="2015" name="Nature">
        <title>rRNA introns, odd ribosomes, and small enigmatic genomes across a large radiation of phyla.</title>
        <authorList>
            <person name="Brown C.T."/>
            <person name="Hug L.A."/>
            <person name="Thomas B.C."/>
            <person name="Sharon I."/>
            <person name="Castelle C.J."/>
            <person name="Singh A."/>
            <person name="Wilkins M.J."/>
            <person name="Williams K.H."/>
            <person name="Banfield J.F."/>
        </authorList>
    </citation>
    <scope>NUCLEOTIDE SEQUENCE [LARGE SCALE GENOMIC DNA]</scope>
</reference>
<dbReference type="InterPro" id="IPR008947">
    <property type="entry name" value="PLipase_C/P1_nuclease_dom_sf"/>
</dbReference>
<evidence type="ECO:0000259" key="4">
    <source>
        <dbReference type="PROSITE" id="PS51841"/>
    </source>
</evidence>
<accession>A0A0G1H9R8</accession>
<feature type="compositionally biased region" description="Polar residues" evidence="2">
    <location>
        <begin position="620"/>
        <end position="641"/>
    </location>
</feature>
<dbReference type="EMBL" id="LCHW01000001">
    <property type="protein sequence ID" value="KKT43530.1"/>
    <property type="molecule type" value="Genomic_DNA"/>
</dbReference>
<feature type="domain" description="LTD" evidence="4">
    <location>
        <begin position="1028"/>
        <end position="1145"/>
    </location>
</feature>
<organism evidence="5 6">
    <name type="scientific">Candidatus Wolfebacteria bacterium GW2011_GWE2_44_13</name>
    <dbReference type="NCBI Taxonomy" id="1619017"/>
    <lineage>
        <taxon>Bacteria</taxon>
        <taxon>Candidatus Wolfeibacteriota</taxon>
    </lineage>
</organism>
<dbReference type="InterPro" id="IPR036415">
    <property type="entry name" value="Lamin_tail_dom_sf"/>
</dbReference>
<protein>
    <submittedName>
        <fullName evidence="5">Phospholipase D/competence protein ComEA helix-hairpin-helix domain protein</fullName>
    </submittedName>
</protein>
<dbReference type="InterPro" id="IPR001531">
    <property type="entry name" value="Zn_PLipaseC"/>
</dbReference>
<dbReference type="Pfam" id="PF00932">
    <property type="entry name" value="LTD"/>
    <property type="match status" value="3"/>
</dbReference>
<comment type="caution">
    <text evidence="5">The sequence shown here is derived from an EMBL/GenBank/DDBJ whole genome shotgun (WGS) entry which is preliminary data.</text>
</comment>
<evidence type="ECO:0000313" key="5">
    <source>
        <dbReference type="EMBL" id="KKT43530.1"/>
    </source>
</evidence>
<feature type="compositionally biased region" description="Low complexity" evidence="2">
    <location>
        <begin position="1008"/>
        <end position="1025"/>
    </location>
</feature>
<keyword evidence="1" id="KW-0175">Coiled coil</keyword>
<dbReference type="SUPFAM" id="SSF74853">
    <property type="entry name" value="Lamin A/C globular tail domain"/>
    <property type="match status" value="3"/>
</dbReference>
<feature type="compositionally biased region" description="Low complexity" evidence="2">
    <location>
        <begin position="1190"/>
        <end position="1201"/>
    </location>
</feature>
<dbReference type="GO" id="GO:0004629">
    <property type="term" value="F:phospholipase C activity"/>
    <property type="evidence" value="ECO:0007669"/>
    <property type="project" value="InterPro"/>
</dbReference>
<dbReference type="Gene3D" id="2.60.40.1260">
    <property type="entry name" value="Lamin Tail domain"/>
    <property type="match status" value="1"/>
</dbReference>
<dbReference type="Proteomes" id="UP000034051">
    <property type="component" value="Unassembled WGS sequence"/>
</dbReference>
<dbReference type="SMART" id="SM00770">
    <property type="entry name" value="Zn_dep_PLPC"/>
    <property type="match status" value="1"/>
</dbReference>
<feature type="domain" description="LTD" evidence="4">
    <location>
        <begin position="487"/>
        <end position="613"/>
    </location>
</feature>